<name>A0A1X7UXJ4_AMPQE</name>
<dbReference type="AlphaFoldDB" id="A0A1X7UXJ4"/>
<dbReference type="PANTHER" id="PTHR44324">
    <property type="entry name" value="WD40 REPEAT DOMAIN 95"/>
    <property type="match status" value="1"/>
</dbReference>
<evidence type="ECO:0000256" key="3">
    <source>
        <dbReference type="PROSITE-ProRule" id="PRU00221"/>
    </source>
</evidence>
<dbReference type="InterPro" id="IPR019775">
    <property type="entry name" value="WD40_repeat_CS"/>
</dbReference>
<dbReference type="EnsemblMetazoa" id="Aqu2.1.32082_001">
    <property type="protein sequence ID" value="Aqu2.1.32082_001"/>
    <property type="gene ID" value="Aqu2.1.32082"/>
</dbReference>
<protein>
    <recommendedName>
        <fullName evidence="5">EF-hand domain-containing protein</fullName>
    </recommendedName>
</protein>
<dbReference type="InterPro" id="IPR002048">
    <property type="entry name" value="EF_hand_dom"/>
</dbReference>
<feature type="repeat" description="WD" evidence="3">
    <location>
        <begin position="734"/>
        <end position="774"/>
    </location>
</feature>
<dbReference type="PROSITE" id="PS50082">
    <property type="entry name" value="WD_REPEATS_2"/>
    <property type="match status" value="5"/>
</dbReference>
<dbReference type="Pfam" id="PF00400">
    <property type="entry name" value="WD40"/>
    <property type="match status" value="7"/>
</dbReference>
<dbReference type="Pfam" id="PF13499">
    <property type="entry name" value="EF-hand_7"/>
    <property type="match status" value="1"/>
</dbReference>
<organism evidence="6">
    <name type="scientific">Amphimedon queenslandica</name>
    <name type="common">Sponge</name>
    <dbReference type="NCBI Taxonomy" id="400682"/>
    <lineage>
        <taxon>Eukaryota</taxon>
        <taxon>Metazoa</taxon>
        <taxon>Porifera</taxon>
        <taxon>Demospongiae</taxon>
        <taxon>Heteroscleromorpha</taxon>
        <taxon>Haplosclerida</taxon>
        <taxon>Niphatidae</taxon>
        <taxon>Amphimedon</taxon>
    </lineage>
</organism>
<dbReference type="GO" id="GO:0005509">
    <property type="term" value="F:calcium ion binding"/>
    <property type="evidence" value="ECO:0007669"/>
    <property type="project" value="InterPro"/>
</dbReference>
<dbReference type="OrthoDB" id="75172at2759"/>
<evidence type="ECO:0000313" key="6">
    <source>
        <dbReference type="EnsemblMetazoa" id="Aqu2.1.32082_001"/>
    </source>
</evidence>
<dbReference type="Proteomes" id="UP000007879">
    <property type="component" value="Unassembled WGS sequence"/>
</dbReference>
<keyword evidence="1 3" id="KW-0853">WD repeat</keyword>
<dbReference type="InParanoid" id="A0A1X7UXJ4"/>
<dbReference type="InterPro" id="IPR011992">
    <property type="entry name" value="EF-hand-dom_pair"/>
</dbReference>
<dbReference type="SUPFAM" id="SSF50978">
    <property type="entry name" value="WD40 repeat-like"/>
    <property type="match status" value="3"/>
</dbReference>
<feature type="repeat" description="WD" evidence="3">
    <location>
        <begin position="501"/>
        <end position="542"/>
    </location>
</feature>
<dbReference type="InterPro" id="IPR036322">
    <property type="entry name" value="WD40_repeat_dom_sf"/>
</dbReference>
<evidence type="ECO:0000313" key="7">
    <source>
        <dbReference type="Proteomes" id="UP000007879"/>
    </source>
</evidence>
<dbReference type="KEGG" id="aqu:100633976"/>
<dbReference type="SUPFAM" id="SSF47473">
    <property type="entry name" value="EF-hand"/>
    <property type="match status" value="1"/>
</dbReference>
<dbReference type="STRING" id="400682.A0A1X7UXJ4"/>
<evidence type="ECO:0000256" key="2">
    <source>
        <dbReference type="ARBA" id="ARBA00022737"/>
    </source>
</evidence>
<dbReference type="InterPro" id="IPR051242">
    <property type="entry name" value="WD-EF-hand_domain"/>
</dbReference>
<dbReference type="PROSITE" id="PS00678">
    <property type="entry name" value="WD_REPEATS_1"/>
    <property type="match status" value="3"/>
</dbReference>
<dbReference type="EnsemblMetazoa" id="XM_019996292.1">
    <property type="protein sequence ID" value="XP_019851851.1"/>
    <property type="gene ID" value="LOC100633976"/>
</dbReference>
<dbReference type="PANTHER" id="PTHR44324:SF4">
    <property type="entry name" value="WD40 REPEAT DOMAIN 95"/>
    <property type="match status" value="1"/>
</dbReference>
<feature type="repeat" description="WD" evidence="3">
    <location>
        <begin position="590"/>
        <end position="631"/>
    </location>
</feature>
<feature type="repeat" description="WD" evidence="3">
    <location>
        <begin position="888"/>
        <end position="919"/>
    </location>
</feature>
<feature type="region of interest" description="Disordered" evidence="4">
    <location>
        <begin position="66"/>
        <end position="92"/>
    </location>
</feature>
<reference evidence="7" key="1">
    <citation type="journal article" date="2010" name="Nature">
        <title>The Amphimedon queenslandica genome and the evolution of animal complexity.</title>
        <authorList>
            <person name="Srivastava M."/>
            <person name="Simakov O."/>
            <person name="Chapman J."/>
            <person name="Fahey B."/>
            <person name="Gauthier M.E."/>
            <person name="Mitros T."/>
            <person name="Richards G.S."/>
            <person name="Conaco C."/>
            <person name="Dacre M."/>
            <person name="Hellsten U."/>
            <person name="Larroux C."/>
            <person name="Putnam N.H."/>
            <person name="Stanke M."/>
            <person name="Adamska M."/>
            <person name="Darling A."/>
            <person name="Degnan S.M."/>
            <person name="Oakley T.H."/>
            <person name="Plachetzki D.C."/>
            <person name="Zhai Y."/>
            <person name="Adamski M."/>
            <person name="Calcino A."/>
            <person name="Cummins S.F."/>
            <person name="Goodstein D.M."/>
            <person name="Harris C."/>
            <person name="Jackson D.J."/>
            <person name="Leys S.P."/>
            <person name="Shu S."/>
            <person name="Woodcroft B.J."/>
            <person name="Vervoort M."/>
            <person name="Kosik K.S."/>
            <person name="Manning G."/>
            <person name="Degnan B.M."/>
            <person name="Rokhsar D.S."/>
        </authorList>
    </citation>
    <scope>NUCLEOTIDE SEQUENCE [LARGE SCALE GENOMIC DNA]</scope>
</reference>
<evidence type="ECO:0000259" key="5">
    <source>
        <dbReference type="PROSITE" id="PS50222"/>
    </source>
</evidence>
<feature type="region of interest" description="Disordered" evidence="4">
    <location>
        <begin position="971"/>
        <end position="990"/>
    </location>
</feature>
<dbReference type="InterPro" id="IPR015943">
    <property type="entry name" value="WD40/YVTN_repeat-like_dom_sf"/>
</dbReference>
<dbReference type="InterPro" id="IPR001680">
    <property type="entry name" value="WD40_rpt"/>
</dbReference>
<accession>A0A1X7UXJ4</accession>
<feature type="repeat" description="WD" evidence="3">
    <location>
        <begin position="638"/>
        <end position="675"/>
    </location>
</feature>
<sequence>MEATLRPRTAAPDIPVKHSQRLEIEASLLKAGLPLEGLLTATGNEKLIKSAVRFDDAKELAAKESFKKQKQAWDSPPDTPRFPLVGTSPSKSQRAGMKKIQDFLYPDHLRELRRRFENAPRFMKNKLDLDNFIEFFRSLPEMKGRSDLEIKYFFDKIDCYSEGKIDWDEFCTYMYLELYEREDAKSKAKEVVFSLPAVPLPGPHKDSLCAITHLQDGSMVSCSQDGVVCFWTHDLKPKRIRKTEAGVLGKPKWICDMTIASSQGKVILATGDNEIQFLEMVNFEPYCQISNLDNTPLKIDFWSNPEDSSECLLLVGDDQGCITIVSISNMYETFKIMKAGPKKQGVPTFPIEGFLRGEASNGVHVYRWSLHSSWVTNVRYIGKLRAFVSTSNDSNTSLVMGTPAGSTPVDAILYGHQRSRKSTAARVGARVSSAGGALLLKAHQNIPAKKRLPGDQRIFSISKGVMAFDYCELNNILVTGGMDQVIYLWNPYISERAIGVLYGQGSPVFSLKIDSSTNRICSISNDNTLKMWDLVEQTCLATVTSVVHKVYSTVEALHFNPLRQYVVIGTDQLHILNLAVMGGIPKLDTIQTHRLPVSCLSYSYAFGLVITACDESVVKVWDIMSGECVFEFASVHGTSPITAIDTDQSGRRLVTAAQNGEIKIWNFNNGHCLLSLDKGNDCEITAVKFVSVNQLKYVVAVGWDRTINAFFDSSEPGDVHSSALPIERWKESSSCGHREDITSIALCYPTTLATASFDGEIILWNMISGQLIQRLKSKLEHLKGTSVEEGDCVIHKLLFLESRKRWRNAASLVASGPKGYVYFWNIHEPMKPAGHFQASQFKCLTDMSVDSANTILITADIEGFLSQWDISGFCVDEKNKNAKCIRKWRGHADTINSISIIEEWSLYITASNDCSVRVWTHEGHYVGTLGQKAPWDITNTDTYQYPLSPKDVLLDPFIPTLSQMEDDKYDELGGGGGGEGRKAMISDLESDSAEEEDKEIFARYGLSFDVPRANSPDVEGKRLRHLRSNSAKSSTGYKPPAGSYASLLYQELEAEPDYTRTGTKQTTIRYKKKY</sequence>
<gene>
    <name evidence="6" type="primary">100633976</name>
</gene>
<dbReference type="PROSITE" id="PS50222">
    <property type="entry name" value="EF_HAND_2"/>
    <property type="match status" value="1"/>
</dbReference>
<evidence type="ECO:0000256" key="4">
    <source>
        <dbReference type="SAM" id="MobiDB-lite"/>
    </source>
</evidence>
<evidence type="ECO:0000256" key="1">
    <source>
        <dbReference type="ARBA" id="ARBA00022574"/>
    </source>
</evidence>
<proteinExistence type="predicted"/>
<dbReference type="eggNOG" id="KOG0266">
    <property type="taxonomic scope" value="Eukaryota"/>
</dbReference>
<dbReference type="Gene3D" id="2.130.10.10">
    <property type="entry name" value="YVTN repeat-like/Quinoprotein amine dehydrogenase"/>
    <property type="match status" value="3"/>
</dbReference>
<dbReference type="Gene3D" id="1.10.238.10">
    <property type="entry name" value="EF-hand"/>
    <property type="match status" value="1"/>
</dbReference>
<feature type="region of interest" description="Disordered" evidence="4">
    <location>
        <begin position="1014"/>
        <end position="1040"/>
    </location>
</feature>
<keyword evidence="2" id="KW-0677">Repeat</keyword>
<feature type="domain" description="EF-hand" evidence="5">
    <location>
        <begin position="145"/>
        <end position="180"/>
    </location>
</feature>
<dbReference type="PROSITE" id="PS50294">
    <property type="entry name" value="WD_REPEATS_REGION"/>
    <property type="match status" value="3"/>
</dbReference>
<dbReference type="SMART" id="SM00320">
    <property type="entry name" value="WD40"/>
    <property type="match status" value="10"/>
</dbReference>
<keyword evidence="7" id="KW-1185">Reference proteome</keyword>
<reference evidence="6" key="2">
    <citation type="submission" date="2017-05" db="UniProtKB">
        <authorList>
            <consortium name="EnsemblMetazoa"/>
        </authorList>
    </citation>
    <scope>IDENTIFICATION</scope>
</reference>